<dbReference type="PANTHER" id="PTHR38794">
    <property type="entry name" value="INTEGRAL MEMBRANE PROTEIN"/>
    <property type="match status" value="1"/>
</dbReference>
<dbReference type="InterPro" id="IPR049326">
    <property type="entry name" value="Rhodopsin_dom_fungi"/>
</dbReference>
<dbReference type="PANTHER" id="PTHR38794:SF3">
    <property type="entry name" value="INTEGRAL MEMBRANE PROTEIN"/>
    <property type="match status" value="1"/>
</dbReference>
<reference evidence="5" key="1">
    <citation type="submission" date="2015-09" db="EMBL/GenBank/DDBJ databases">
        <authorList>
            <person name="Fill T.P."/>
            <person name="Baretta J.F."/>
            <person name="de Almeida L.G."/>
            <person name="Rocha M."/>
            <person name="de Souza D.H."/>
            <person name="Malavazi I."/>
            <person name="Cerdeira L.T."/>
            <person name="Hong H."/>
            <person name="Samborskyy M."/>
            <person name="de Vasconcelos A.T."/>
            <person name="Leadlay P."/>
            <person name="Rodrigues-Filho E."/>
        </authorList>
    </citation>
    <scope>NUCLEOTIDE SEQUENCE [LARGE SCALE GENOMIC DNA]</scope>
    <source>
        <strain evidence="5">LaBioMMi 136</strain>
    </source>
</reference>
<feature type="transmembrane region" description="Helical" evidence="2">
    <location>
        <begin position="152"/>
        <end position="172"/>
    </location>
</feature>
<keyword evidence="2" id="KW-1133">Transmembrane helix</keyword>
<organism evidence="4 5">
    <name type="scientific">Penicillium brasilianum</name>
    <dbReference type="NCBI Taxonomy" id="104259"/>
    <lineage>
        <taxon>Eukaryota</taxon>
        <taxon>Fungi</taxon>
        <taxon>Dikarya</taxon>
        <taxon>Ascomycota</taxon>
        <taxon>Pezizomycotina</taxon>
        <taxon>Eurotiomycetes</taxon>
        <taxon>Eurotiomycetidae</taxon>
        <taxon>Eurotiales</taxon>
        <taxon>Aspergillaceae</taxon>
        <taxon>Penicillium</taxon>
    </lineage>
</organism>
<evidence type="ECO:0000256" key="2">
    <source>
        <dbReference type="SAM" id="Phobius"/>
    </source>
</evidence>
<sequence length="419" mass="46334">MVKFAEDRVSIRDEDDVVGAMADQTNAFEALSSDNRGPIITLTSVSLLIVAIIFVLAKLSSAFYFKQRRTTVNTPIWVALVLSIVQVVVLQEAVDHGLGKHEDRLSKGDIQAWNKFAFTAHILHVMVLSLSKMSTLLLIWKLTPSKILRRSCVITAGIVIGWAIFAVLGIAFQCEMPDPWLYSPKRCAGQGAIFYPIAVLNILTEIILVVLPFFMMRNVQMVLSKRVKILSSFSSRLSIVGLGIAHLTLLPSFVHSTDVSWDIVNWEVVGQGMTLTTVIIACVPTLYHIFAGLHSGLTTTQIPDAIGLELPRTKASGYINQSSSWPSQSHSHSHSHSRGRSRMSGRPMFDMWRGQTGVITEVSSGRDLNQKDDAARRSSSSDGTESTRHLTQDAQGKGSVLRTVDVTVEIEEHDRWDPR</sequence>
<feature type="compositionally biased region" description="Polar residues" evidence="1">
    <location>
        <begin position="357"/>
        <end position="367"/>
    </location>
</feature>
<feature type="transmembrane region" description="Helical" evidence="2">
    <location>
        <begin position="71"/>
        <end position="90"/>
    </location>
</feature>
<name>A0A1S9RS31_PENBI</name>
<keyword evidence="2" id="KW-0472">Membrane</keyword>
<feature type="domain" description="Rhodopsin" evidence="3">
    <location>
        <begin position="76"/>
        <end position="290"/>
    </location>
</feature>
<feature type="transmembrane region" description="Helical" evidence="2">
    <location>
        <begin position="268"/>
        <end position="290"/>
    </location>
</feature>
<dbReference type="Pfam" id="PF20684">
    <property type="entry name" value="Fung_rhodopsin"/>
    <property type="match status" value="1"/>
</dbReference>
<evidence type="ECO:0000313" key="5">
    <source>
        <dbReference type="Proteomes" id="UP000190744"/>
    </source>
</evidence>
<feature type="compositionally biased region" description="Basic residues" evidence="1">
    <location>
        <begin position="331"/>
        <end position="343"/>
    </location>
</feature>
<comment type="caution">
    <text evidence="4">The sequence shown here is derived from an EMBL/GenBank/DDBJ whole genome shotgun (WGS) entry which is preliminary data.</text>
</comment>
<feature type="compositionally biased region" description="Low complexity" evidence="1">
    <location>
        <begin position="321"/>
        <end position="330"/>
    </location>
</feature>
<evidence type="ECO:0000259" key="3">
    <source>
        <dbReference type="Pfam" id="PF20684"/>
    </source>
</evidence>
<evidence type="ECO:0000313" key="4">
    <source>
        <dbReference type="EMBL" id="OOQ88339.1"/>
    </source>
</evidence>
<evidence type="ECO:0000256" key="1">
    <source>
        <dbReference type="SAM" id="MobiDB-lite"/>
    </source>
</evidence>
<feature type="region of interest" description="Disordered" evidence="1">
    <location>
        <begin position="319"/>
        <end position="402"/>
    </location>
</feature>
<dbReference type="AlphaFoldDB" id="A0A1S9RS31"/>
<proteinExistence type="predicted"/>
<feature type="transmembrane region" description="Helical" evidence="2">
    <location>
        <begin position="39"/>
        <end position="59"/>
    </location>
</feature>
<gene>
    <name evidence="4" type="ORF">PEBR_13521</name>
</gene>
<protein>
    <submittedName>
        <fullName evidence="4">Integral membrane protein</fullName>
    </submittedName>
</protein>
<keyword evidence="2" id="KW-0812">Transmembrane</keyword>
<feature type="transmembrane region" description="Helical" evidence="2">
    <location>
        <begin position="192"/>
        <end position="216"/>
    </location>
</feature>
<dbReference type="Proteomes" id="UP000190744">
    <property type="component" value="Unassembled WGS sequence"/>
</dbReference>
<feature type="transmembrane region" description="Helical" evidence="2">
    <location>
        <begin position="237"/>
        <end position="256"/>
    </location>
</feature>
<dbReference type="EMBL" id="LJBN01000119">
    <property type="protein sequence ID" value="OOQ88339.1"/>
    <property type="molecule type" value="Genomic_DNA"/>
</dbReference>
<feature type="transmembrane region" description="Helical" evidence="2">
    <location>
        <begin position="116"/>
        <end position="140"/>
    </location>
</feature>
<accession>A0A1S9RS31</accession>